<evidence type="ECO:0000313" key="2">
    <source>
        <dbReference type="EMBL" id="CAA9454086.1"/>
    </source>
</evidence>
<feature type="non-terminal residue" evidence="2">
    <location>
        <position position="1"/>
    </location>
</feature>
<evidence type="ECO:0000256" key="1">
    <source>
        <dbReference type="SAM" id="MobiDB-lite"/>
    </source>
</evidence>
<dbReference type="AlphaFoldDB" id="A0A6J4QXY0"/>
<accession>A0A6J4QXY0</accession>
<feature type="region of interest" description="Disordered" evidence="1">
    <location>
        <begin position="1"/>
        <end position="31"/>
    </location>
</feature>
<gene>
    <name evidence="2" type="ORF">AVDCRST_MAG01-01-4941</name>
</gene>
<name>A0A6J4QXY0_9ACTN</name>
<protein>
    <submittedName>
        <fullName evidence="2">Uncharacterized protein</fullName>
    </submittedName>
</protein>
<reference evidence="2" key="1">
    <citation type="submission" date="2020-02" db="EMBL/GenBank/DDBJ databases">
        <authorList>
            <person name="Meier V. D."/>
        </authorList>
    </citation>
    <scope>NUCLEOTIDE SEQUENCE</scope>
    <source>
        <strain evidence="2">AVDCRST_MAG01</strain>
    </source>
</reference>
<dbReference type="EMBL" id="CADCUW010000646">
    <property type="protein sequence ID" value="CAA9454086.1"/>
    <property type="molecule type" value="Genomic_DNA"/>
</dbReference>
<feature type="non-terminal residue" evidence="2">
    <location>
        <position position="31"/>
    </location>
</feature>
<sequence>EDRRTSTGHGHRHPRGRERPAGLAASPTATL</sequence>
<organism evidence="2">
    <name type="scientific">uncultured Rubrobacteraceae bacterium</name>
    <dbReference type="NCBI Taxonomy" id="349277"/>
    <lineage>
        <taxon>Bacteria</taxon>
        <taxon>Bacillati</taxon>
        <taxon>Actinomycetota</taxon>
        <taxon>Rubrobacteria</taxon>
        <taxon>Rubrobacterales</taxon>
        <taxon>Rubrobacteraceae</taxon>
        <taxon>environmental samples</taxon>
    </lineage>
</organism>
<proteinExistence type="predicted"/>